<dbReference type="Gene3D" id="2.60.220.20">
    <property type="entry name" value="putative beta-Galactosidase from caulobacter crescentus"/>
    <property type="match status" value="1"/>
</dbReference>
<organism evidence="4 5">
    <name type="scientific">Acidobacterium capsulatum (strain ATCC 51196 / DSM 11244 / BCRC 80197 / JCM 7670 / NBRC 15755 / NCIMB 13165 / 161)</name>
    <dbReference type="NCBI Taxonomy" id="240015"/>
    <lineage>
        <taxon>Bacteria</taxon>
        <taxon>Pseudomonadati</taxon>
        <taxon>Acidobacteriota</taxon>
        <taxon>Terriglobia</taxon>
        <taxon>Terriglobales</taxon>
        <taxon>Acidobacteriaceae</taxon>
        <taxon>Acidobacterium</taxon>
    </lineage>
</organism>
<dbReference type="STRING" id="240015.ACP_0071"/>
<dbReference type="Pfam" id="PF01301">
    <property type="entry name" value="Glyco_hydro_35"/>
    <property type="match status" value="1"/>
</dbReference>
<dbReference type="InParanoid" id="C1F827"/>
<dbReference type="Pfam" id="PF18120">
    <property type="entry name" value="DUF5597"/>
    <property type="match status" value="1"/>
</dbReference>
<dbReference type="AlphaFoldDB" id="C1F827"/>
<feature type="chain" id="PRO_5002909351" evidence="1">
    <location>
        <begin position="35"/>
        <end position="549"/>
    </location>
</feature>
<feature type="domain" description="Glycoside hydrolase 35 catalytic" evidence="2">
    <location>
        <begin position="55"/>
        <end position="244"/>
    </location>
</feature>
<gene>
    <name evidence="4" type="ordered locus">ACP_0071</name>
</gene>
<dbReference type="KEGG" id="aca:ACP_0071"/>
<protein>
    <submittedName>
        <fullName evidence="4">Glycosyl hydrolase, family 35</fullName>
    </submittedName>
</protein>
<proteinExistence type="predicted"/>
<dbReference type="InterPro" id="IPR040719">
    <property type="entry name" value="DUF5597"/>
</dbReference>
<accession>C1F827</accession>
<dbReference type="eggNOG" id="COG3693">
    <property type="taxonomic scope" value="Bacteria"/>
</dbReference>
<evidence type="ECO:0000259" key="3">
    <source>
        <dbReference type="Pfam" id="PF18120"/>
    </source>
</evidence>
<dbReference type="HOGENOM" id="CLU_027430_0_0_0"/>
<dbReference type="OrthoDB" id="9800974at2"/>
<dbReference type="CAZy" id="GH35">
    <property type="family name" value="Glycoside Hydrolase Family 35"/>
</dbReference>
<evidence type="ECO:0000313" key="4">
    <source>
        <dbReference type="EMBL" id="ACO33588.1"/>
    </source>
</evidence>
<dbReference type="EMBL" id="CP001472">
    <property type="protein sequence ID" value="ACO33588.1"/>
    <property type="molecule type" value="Genomic_DNA"/>
</dbReference>
<name>C1F827_ACIC5</name>
<sequence length="549" mass="60779">MLAGLLHANRRPTLAGAALTGLLSACLLPGAAAAAQQPASNAAPHLVKQNGRYAFYLDGKPFLILGGQINNSSSWPSTMPDVWPMIEGIHANTVEAPVYWEQFEPHPGVFDYSTVDMLVHQARQHHVHLVLLWFGTWKNGEDHYVPEWIKTDPAHYPRMIDERGQPIQVLSANAPANLNADRKAFTALTHHLAQIDGTQHTVIMIQVENESGAIGAVRDHSPAAQKEFEAQVPQPVLTAMHKSPGTWRQVFGFKADEYFQAYSVAKYINAVAEAGKAELKIPMYCNVWVEYPRGYQIRGYLLPGFDYPSGGPVQSNLAIWKAVATSIDILGPDLYSDDRGFEQTIMQTYRRPDNPLWIPETGTGDSFAPEFFYALGYGAIGFSPFGTDQTSWTYKPGQIPKALAANYALLEPIDRVVARLNLEGKLKTAIEAPGSTEKTLDFGRWQARVSFGFPQSDGEQHAPGTPHHDGRALVGQLGPDTFLVTGINSRVTFYLAPGQSGHMQILRAEQGEYDGTTWKPLRIWNGDQTDRGLNFRNEDQYVQIHLGTY</sequence>
<feature type="signal peptide" evidence="1">
    <location>
        <begin position="1"/>
        <end position="34"/>
    </location>
</feature>
<dbReference type="InterPro" id="IPR017853">
    <property type="entry name" value="GH"/>
</dbReference>
<keyword evidence="1" id="KW-0732">Signal</keyword>
<feature type="domain" description="DUF5597" evidence="3">
    <location>
        <begin position="403"/>
        <end position="536"/>
    </location>
</feature>
<dbReference type="RefSeq" id="WP_012680481.1">
    <property type="nucleotide sequence ID" value="NC_012483.1"/>
</dbReference>
<dbReference type="InterPro" id="IPR031330">
    <property type="entry name" value="Gly_Hdrlase_35_cat"/>
</dbReference>
<keyword evidence="4" id="KW-0378">Hydrolase</keyword>
<dbReference type="SUPFAM" id="SSF51445">
    <property type="entry name" value="(Trans)glycosidases"/>
    <property type="match status" value="1"/>
</dbReference>
<evidence type="ECO:0000313" key="5">
    <source>
        <dbReference type="Proteomes" id="UP000002207"/>
    </source>
</evidence>
<dbReference type="Gene3D" id="3.20.20.80">
    <property type="entry name" value="Glycosidases"/>
    <property type="match status" value="1"/>
</dbReference>
<reference evidence="4 5" key="1">
    <citation type="journal article" date="2009" name="Appl. Environ. Microbiol.">
        <title>Three genomes from the phylum Acidobacteria provide insight into the lifestyles of these microorganisms in soils.</title>
        <authorList>
            <person name="Ward N.L."/>
            <person name="Challacombe J.F."/>
            <person name="Janssen P.H."/>
            <person name="Henrissat B."/>
            <person name="Coutinho P.M."/>
            <person name="Wu M."/>
            <person name="Xie G."/>
            <person name="Haft D.H."/>
            <person name="Sait M."/>
            <person name="Badger J."/>
            <person name="Barabote R.D."/>
            <person name="Bradley B."/>
            <person name="Brettin T.S."/>
            <person name="Brinkac L.M."/>
            <person name="Bruce D."/>
            <person name="Creasy T."/>
            <person name="Daugherty S.C."/>
            <person name="Davidsen T.M."/>
            <person name="DeBoy R.T."/>
            <person name="Detter J.C."/>
            <person name="Dodson R.J."/>
            <person name="Durkin A.S."/>
            <person name="Ganapathy A."/>
            <person name="Gwinn-Giglio M."/>
            <person name="Han C.S."/>
            <person name="Khouri H."/>
            <person name="Kiss H."/>
            <person name="Kothari S.P."/>
            <person name="Madupu R."/>
            <person name="Nelson K.E."/>
            <person name="Nelson W.C."/>
            <person name="Paulsen I."/>
            <person name="Penn K."/>
            <person name="Ren Q."/>
            <person name="Rosovitz M.J."/>
            <person name="Selengut J.D."/>
            <person name="Shrivastava S."/>
            <person name="Sullivan S.A."/>
            <person name="Tapia R."/>
            <person name="Thompson L.S."/>
            <person name="Watkins K.L."/>
            <person name="Yang Q."/>
            <person name="Yu C."/>
            <person name="Zafar N."/>
            <person name="Zhou L."/>
            <person name="Kuske C.R."/>
        </authorList>
    </citation>
    <scope>NUCLEOTIDE SEQUENCE [LARGE SCALE GENOMIC DNA]</scope>
    <source>
        <strain evidence="5">ATCC 51196 / DSM 11244 / BCRC 80197 / JCM 7670 / NBRC 15755 / NCIMB 13165 / 161</strain>
    </source>
</reference>
<dbReference type="FunFam" id="3.20.20.80:FF:000135">
    <property type="entry name" value="Beta-galactosidase, putative, bgl35A"/>
    <property type="match status" value="1"/>
</dbReference>
<evidence type="ECO:0000256" key="1">
    <source>
        <dbReference type="SAM" id="SignalP"/>
    </source>
</evidence>
<dbReference type="GO" id="GO:0016787">
    <property type="term" value="F:hydrolase activity"/>
    <property type="evidence" value="ECO:0007669"/>
    <property type="project" value="UniProtKB-KW"/>
</dbReference>
<dbReference type="Proteomes" id="UP000002207">
    <property type="component" value="Chromosome"/>
</dbReference>
<keyword evidence="5" id="KW-1185">Reference proteome</keyword>
<evidence type="ECO:0000259" key="2">
    <source>
        <dbReference type="Pfam" id="PF01301"/>
    </source>
</evidence>